<protein>
    <submittedName>
        <fullName evidence="2 3">Uncharacterized protein</fullName>
    </submittedName>
</protein>
<accession>A0A2K2DJK4</accession>
<evidence type="ECO:0000256" key="1">
    <source>
        <dbReference type="SAM" id="MobiDB-lite"/>
    </source>
</evidence>
<proteinExistence type="predicted"/>
<reference evidence="3" key="3">
    <citation type="submission" date="2018-08" db="UniProtKB">
        <authorList>
            <consortium name="EnsemblPlants"/>
        </authorList>
    </citation>
    <scope>IDENTIFICATION</scope>
    <source>
        <strain evidence="3">cv. Bd21</strain>
    </source>
</reference>
<dbReference type="InParanoid" id="A0A2K2DJK4"/>
<feature type="compositionally biased region" description="Low complexity" evidence="1">
    <location>
        <begin position="214"/>
        <end position="233"/>
    </location>
</feature>
<name>A0A2K2DJK4_BRADI</name>
<reference evidence="2 3" key="1">
    <citation type="journal article" date="2010" name="Nature">
        <title>Genome sequencing and analysis of the model grass Brachypodium distachyon.</title>
        <authorList>
            <consortium name="International Brachypodium Initiative"/>
        </authorList>
    </citation>
    <scope>NUCLEOTIDE SEQUENCE [LARGE SCALE GENOMIC DNA]</scope>
    <source>
        <strain evidence="2 3">Bd21</strain>
    </source>
</reference>
<dbReference type="EnsemblPlants" id="PNT74455">
    <property type="protein sequence ID" value="PNT74455"/>
    <property type="gene ID" value="BRADI_1g14927v3"/>
</dbReference>
<organism evidence="2">
    <name type="scientific">Brachypodium distachyon</name>
    <name type="common">Purple false brome</name>
    <name type="synonym">Trachynia distachya</name>
    <dbReference type="NCBI Taxonomy" id="15368"/>
    <lineage>
        <taxon>Eukaryota</taxon>
        <taxon>Viridiplantae</taxon>
        <taxon>Streptophyta</taxon>
        <taxon>Embryophyta</taxon>
        <taxon>Tracheophyta</taxon>
        <taxon>Spermatophyta</taxon>
        <taxon>Magnoliopsida</taxon>
        <taxon>Liliopsida</taxon>
        <taxon>Poales</taxon>
        <taxon>Poaceae</taxon>
        <taxon>BOP clade</taxon>
        <taxon>Pooideae</taxon>
        <taxon>Stipodae</taxon>
        <taxon>Brachypodieae</taxon>
        <taxon>Brachypodium</taxon>
    </lineage>
</organism>
<gene>
    <name evidence="2" type="ORF">BRADI_1g14927v3</name>
</gene>
<dbReference type="Proteomes" id="UP000008810">
    <property type="component" value="Chromosome 1"/>
</dbReference>
<sequence>MYTRLRMSFWKQDPPNPTLADRNRGPMRESLPMDCATSAEEVAPAAAPDHVVQAGLIDGEPIAVPPADARLRDIHRHHRHVRALERDRRHRRTAHIPYFSPRHPNMACYPSLPKGTREANCPLSTSSASCAAGPRRLPCPVRRDGGRRRPPPSNPATCAASPASPTVGVAPRPELLTERRPEALPPPLPRLPNLAAQIEGGDGRRRHSAPLLAPSPRQTRRSSSTALMAAAAA</sequence>
<dbReference type="Gramene" id="PNT74455">
    <property type="protein sequence ID" value="PNT74455"/>
    <property type="gene ID" value="BRADI_1g14927v3"/>
</dbReference>
<feature type="compositionally biased region" description="Low complexity" evidence="1">
    <location>
        <begin position="155"/>
        <end position="174"/>
    </location>
</feature>
<evidence type="ECO:0000313" key="2">
    <source>
        <dbReference type="EMBL" id="PNT74455.1"/>
    </source>
</evidence>
<dbReference type="AlphaFoldDB" id="A0A2K2DJK4"/>
<keyword evidence="4" id="KW-1185">Reference proteome</keyword>
<reference evidence="2" key="2">
    <citation type="submission" date="2017-06" db="EMBL/GenBank/DDBJ databases">
        <title>WGS assembly of Brachypodium distachyon.</title>
        <authorList>
            <consortium name="The International Brachypodium Initiative"/>
            <person name="Lucas S."/>
            <person name="Harmon-Smith M."/>
            <person name="Lail K."/>
            <person name="Tice H."/>
            <person name="Grimwood J."/>
            <person name="Bruce D."/>
            <person name="Barry K."/>
            <person name="Shu S."/>
            <person name="Lindquist E."/>
            <person name="Wang M."/>
            <person name="Pitluck S."/>
            <person name="Vogel J.P."/>
            <person name="Garvin D.F."/>
            <person name="Mockler T.C."/>
            <person name="Schmutz J."/>
            <person name="Rokhsar D."/>
            <person name="Bevan M.W."/>
        </authorList>
    </citation>
    <scope>NUCLEOTIDE SEQUENCE</scope>
    <source>
        <strain evidence="2">Bd21</strain>
    </source>
</reference>
<evidence type="ECO:0000313" key="3">
    <source>
        <dbReference type="EnsemblPlants" id="PNT74455"/>
    </source>
</evidence>
<dbReference type="EMBL" id="CM000880">
    <property type="protein sequence ID" value="PNT74455.1"/>
    <property type="molecule type" value="Genomic_DNA"/>
</dbReference>
<feature type="region of interest" description="Disordered" evidence="1">
    <location>
        <begin position="117"/>
        <end position="233"/>
    </location>
</feature>
<evidence type="ECO:0000313" key="4">
    <source>
        <dbReference type="Proteomes" id="UP000008810"/>
    </source>
</evidence>